<dbReference type="InterPro" id="IPR053098">
    <property type="entry name" value="Petuviruses_polyprotein"/>
</dbReference>
<sequence>MSLHDPNLLTAFKIQIQIVGAPQIMYQIQDHAFNLSKYGTGDSLLISVNTQDQPHCVHVPRQISNAELTKLYLKAWIHSLDRSSSKSGKKKSKKKFFQHEFYERYMNGNLSIYSLGEDNGKFLYLINYTAKTPHLNQTLPPDPNSSGPPKPLSLSTPTKEFTQGYTHTPKILSKLQIDESRKLTKVSAAKTTLNWQSKNPIAQIKFSRN</sequence>
<feature type="compositionally biased region" description="Polar residues" evidence="1">
    <location>
        <begin position="153"/>
        <end position="162"/>
    </location>
</feature>
<evidence type="ECO:0000313" key="3">
    <source>
        <dbReference type="Proteomes" id="UP000828251"/>
    </source>
</evidence>
<name>A0A9D4ACF1_9ROSI</name>
<keyword evidence="3" id="KW-1185">Reference proteome</keyword>
<dbReference type="EMBL" id="JAIQCV010000004">
    <property type="protein sequence ID" value="KAH1108702.1"/>
    <property type="molecule type" value="Genomic_DNA"/>
</dbReference>
<feature type="region of interest" description="Disordered" evidence="1">
    <location>
        <begin position="135"/>
        <end position="162"/>
    </location>
</feature>
<feature type="compositionally biased region" description="Pro residues" evidence="1">
    <location>
        <begin position="140"/>
        <end position="151"/>
    </location>
</feature>
<protein>
    <submittedName>
        <fullName evidence="2">Uncharacterized protein</fullName>
    </submittedName>
</protein>
<dbReference type="Proteomes" id="UP000828251">
    <property type="component" value="Unassembled WGS sequence"/>
</dbReference>
<dbReference type="PANTHER" id="PTHR48435:SF1">
    <property type="entry name" value="POLYPROTEIN"/>
    <property type="match status" value="1"/>
</dbReference>
<accession>A0A9D4ACF1</accession>
<organism evidence="2 3">
    <name type="scientific">Gossypium stocksii</name>
    <dbReference type="NCBI Taxonomy" id="47602"/>
    <lineage>
        <taxon>Eukaryota</taxon>
        <taxon>Viridiplantae</taxon>
        <taxon>Streptophyta</taxon>
        <taxon>Embryophyta</taxon>
        <taxon>Tracheophyta</taxon>
        <taxon>Spermatophyta</taxon>
        <taxon>Magnoliopsida</taxon>
        <taxon>eudicotyledons</taxon>
        <taxon>Gunneridae</taxon>
        <taxon>Pentapetalae</taxon>
        <taxon>rosids</taxon>
        <taxon>malvids</taxon>
        <taxon>Malvales</taxon>
        <taxon>Malvaceae</taxon>
        <taxon>Malvoideae</taxon>
        <taxon>Gossypium</taxon>
    </lineage>
</organism>
<dbReference type="AlphaFoldDB" id="A0A9D4ACF1"/>
<gene>
    <name evidence="2" type="ORF">J1N35_012470</name>
</gene>
<proteinExistence type="predicted"/>
<evidence type="ECO:0000313" key="2">
    <source>
        <dbReference type="EMBL" id="KAH1108702.1"/>
    </source>
</evidence>
<reference evidence="2 3" key="1">
    <citation type="journal article" date="2021" name="Plant Biotechnol. J.">
        <title>Multi-omics assisted identification of the key and species-specific regulatory components of drought-tolerant mechanisms in Gossypium stocksii.</title>
        <authorList>
            <person name="Yu D."/>
            <person name="Ke L."/>
            <person name="Zhang D."/>
            <person name="Wu Y."/>
            <person name="Sun Y."/>
            <person name="Mei J."/>
            <person name="Sun J."/>
            <person name="Sun Y."/>
        </authorList>
    </citation>
    <scope>NUCLEOTIDE SEQUENCE [LARGE SCALE GENOMIC DNA]</scope>
    <source>
        <strain evidence="3">cv. E1</strain>
        <tissue evidence="2">Leaf</tissue>
    </source>
</reference>
<evidence type="ECO:0000256" key="1">
    <source>
        <dbReference type="SAM" id="MobiDB-lite"/>
    </source>
</evidence>
<comment type="caution">
    <text evidence="2">The sequence shown here is derived from an EMBL/GenBank/DDBJ whole genome shotgun (WGS) entry which is preliminary data.</text>
</comment>
<dbReference type="PANTHER" id="PTHR48435">
    <property type="entry name" value="POLYPROTEIN"/>
    <property type="match status" value="1"/>
</dbReference>